<evidence type="ECO:0000313" key="3">
    <source>
        <dbReference type="Proteomes" id="UP000759131"/>
    </source>
</evidence>
<feature type="transmembrane region" description="Helical" evidence="1">
    <location>
        <begin position="310"/>
        <end position="331"/>
    </location>
</feature>
<dbReference type="AlphaFoldDB" id="A0A7R9KVY4"/>
<protein>
    <submittedName>
        <fullName evidence="2">Uncharacterized protein</fullName>
    </submittedName>
</protein>
<keyword evidence="1" id="KW-0472">Membrane</keyword>
<sequence>MDGKFHCLMAIHVPMNGSGNFNISNNFIKTELLAKYVYNKLVDVGLDIISWHHMMPTFAHLMLYRINPSIAVLCGYYPNTQSNQFDALFHIFDKWFWIFLVITTVRVKYWSHRYVLIISLLFLAKFLILNICNQMILSITIKNPYEVIDTLAELDARPQLRPIVSLSIAKYQDLMSMGTRIEKKILTRNRNERDNLIGSKNMLYYNQIARIVADIRERRTHVLIGTGGAISILEKAINTGPKSVHMMADKGYYRCNGWIVRNTKTLTESGLLDYWMYSRTGIMFNKLLMKQPVDTIATDASKTNLMKLDAIKIALGPYIITTPFAILGLVMEFMNV</sequence>
<proteinExistence type="predicted"/>
<evidence type="ECO:0000313" key="2">
    <source>
        <dbReference type="EMBL" id="CAD7630436.1"/>
    </source>
</evidence>
<accession>A0A7R9KVY4</accession>
<keyword evidence="3" id="KW-1185">Reference proteome</keyword>
<feature type="transmembrane region" description="Helical" evidence="1">
    <location>
        <begin position="113"/>
        <end position="132"/>
    </location>
</feature>
<keyword evidence="1" id="KW-0812">Transmembrane</keyword>
<reference evidence="2" key="1">
    <citation type="submission" date="2020-11" db="EMBL/GenBank/DDBJ databases">
        <authorList>
            <person name="Tran Van P."/>
        </authorList>
    </citation>
    <scope>NUCLEOTIDE SEQUENCE</scope>
</reference>
<name>A0A7R9KVY4_9ACAR</name>
<dbReference type="EMBL" id="OC862686">
    <property type="protein sequence ID" value="CAD7630436.1"/>
    <property type="molecule type" value="Genomic_DNA"/>
</dbReference>
<dbReference type="OrthoDB" id="6535116at2759"/>
<dbReference type="Proteomes" id="UP000759131">
    <property type="component" value="Unassembled WGS sequence"/>
</dbReference>
<dbReference type="EMBL" id="CAJPIZ010008111">
    <property type="protein sequence ID" value="CAG2110866.1"/>
    <property type="molecule type" value="Genomic_DNA"/>
</dbReference>
<evidence type="ECO:0000256" key="1">
    <source>
        <dbReference type="SAM" id="Phobius"/>
    </source>
</evidence>
<gene>
    <name evidence="2" type="ORF">OSB1V03_LOCUS10849</name>
</gene>
<organism evidence="2">
    <name type="scientific">Medioppia subpectinata</name>
    <dbReference type="NCBI Taxonomy" id="1979941"/>
    <lineage>
        <taxon>Eukaryota</taxon>
        <taxon>Metazoa</taxon>
        <taxon>Ecdysozoa</taxon>
        <taxon>Arthropoda</taxon>
        <taxon>Chelicerata</taxon>
        <taxon>Arachnida</taxon>
        <taxon>Acari</taxon>
        <taxon>Acariformes</taxon>
        <taxon>Sarcoptiformes</taxon>
        <taxon>Oribatida</taxon>
        <taxon>Brachypylina</taxon>
        <taxon>Oppioidea</taxon>
        <taxon>Oppiidae</taxon>
        <taxon>Medioppia</taxon>
    </lineage>
</organism>
<keyword evidence="1" id="KW-1133">Transmembrane helix</keyword>